<dbReference type="STRING" id="1548.CSCA_0985"/>
<protein>
    <recommendedName>
        <fullName evidence="3">Hemerythrin-like domain-containing protein</fullName>
    </recommendedName>
</protein>
<dbReference type="Gene3D" id="1.20.1260.120">
    <property type="entry name" value="Protein of unknown function DUF2935"/>
    <property type="match status" value="1"/>
</dbReference>
<keyword evidence="2" id="KW-1185">Reference proteome</keyword>
<dbReference type="EMBL" id="CP009933">
    <property type="protein sequence ID" value="AKA68110.1"/>
    <property type="molecule type" value="Genomic_DNA"/>
</dbReference>
<dbReference type="Proteomes" id="UP000033115">
    <property type="component" value="Chromosome"/>
</dbReference>
<dbReference type="AlphaFoldDB" id="A0A0E3JMJ0"/>
<sequence>MYCYTHVNQFTCVFNELQLWTHISEDHPNFFKRVAKLSGINLPRTVIDNLTSIHMMFSKLHNNVMYLKRIVNSNPALYARNIGNVRRLIDEFILHDRHALSFYPQLLRYGRGNAAWQELVKHIIDEQNFMLELFTNLRQQIR</sequence>
<evidence type="ECO:0008006" key="3">
    <source>
        <dbReference type="Google" id="ProtNLM"/>
    </source>
</evidence>
<reference evidence="1 2" key="1">
    <citation type="journal article" date="2015" name="J. Biotechnol.">
        <title>Complete genome sequence of a malodorant-producing acetogen, Clostridium scatologenes ATCC 25775(T).</title>
        <authorList>
            <person name="Zhu Z."/>
            <person name="Guo T."/>
            <person name="Zheng H."/>
            <person name="Song T."/>
            <person name="Ouyang P."/>
            <person name="Xie J."/>
        </authorList>
    </citation>
    <scope>NUCLEOTIDE SEQUENCE [LARGE SCALE GENOMIC DNA]</scope>
    <source>
        <strain evidence="1 2">ATCC 25775</strain>
    </source>
</reference>
<evidence type="ECO:0000313" key="2">
    <source>
        <dbReference type="Proteomes" id="UP000033115"/>
    </source>
</evidence>
<dbReference type="HOGENOM" id="CLU_1737407_0_0_9"/>
<accession>A0A0E3JMJ0</accession>
<gene>
    <name evidence="1" type="ORF">CSCA_0985</name>
</gene>
<proteinExistence type="predicted"/>
<dbReference type="RefSeq" id="WP_029159604.1">
    <property type="nucleotide sequence ID" value="NZ_CP009933.1"/>
</dbReference>
<dbReference type="KEGG" id="csq:CSCA_0985"/>
<organism evidence="1 2">
    <name type="scientific">Clostridium scatologenes</name>
    <dbReference type="NCBI Taxonomy" id="1548"/>
    <lineage>
        <taxon>Bacteria</taxon>
        <taxon>Bacillati</taxon>
        <taxon>Bacillota</taxon>
        <taxon>Clostridia</taxon>
        <taxon>Eubacteriales</taxon>
        <taxon>Clostridiaceae</taxon>
        <taxon>Clostridium</taxon>
    </lineage>
</organism>
<name>A0A0E3JMJ0_CLOSL</name>
<evidence type="ECO:0000313" key="1">
    <source>
        <dbReference type="EMBL" id="AKA68110.1"/>
    </source>
</evidence>